<name>A0ABS7KT84_CLOSR</name>
<accession>A0ABS7KT84</accession>
<reference evidence="2 3" key="1">
    <citation type="journal article" date="2021" name="Cell Host Microbe">
        <title>in vivo commensal control of Clostridioides difficile virulence.</title>
        <authorList>
            <person name="Girinathan B.P."/>
            <person name="Dibenedetto N."/>
            <person name="Worley J.N."/>
            <person name="Peltier J."/>
            <person name="Arrieta-Ortiz M.L."/>
            <person name="Rupa Christinal Immanuel S."/>
            <person name="Lavin R."/>
            <person name="Delaney M.L."/>
            <person name="Cummins C."/>
            <person name="Hoffmann M."/>
            <person name="Luo Y."/>
            <person name="Gonzalez-Escalona N."/>
            <person name="Allard M."/>
            <person name="Onderdonk A.B."/>
            <person name="Gerber G.K."/>
            <person name="Sonenshein A.L."/>
            <person name="Baliga N."/>
            <person name="Dupuy B."/>
            <person name="Bry L."/>
        </authorList>
    </citation>
    <scope>NUCLEOTIDE SEQUENCE [LARGE SCALE GENOMIC DNA]</scope>
    <source>
        <strain evidence="2 3">DSM 599</strain>
    </source>
</reference>
<feature type="transmembrane region" description="Helical" evidence="1">
    <location>
        <begin position="6"/>
        <end position="28"/>
    </location>
</feature>
<evidence type="ECO:0000256" key="1">
    <source>
        <dbReference type="SAM" id="Phobius"/>
    </source>
</evidence>
<evidence type="ECO:0000313" key="2">
    <source>
        <dbReference type="EMBL" id="MBY0754029.1"/>
    </source>
</evidence>
<evidence type="ECO:0000313" key="3">
    <source>
        <dbReference type="Proteomes" id="UP001299068"/>
    </source>
</evidence>
<keyword evidence="1" id="KW-0472">Membrane</keyword>
<proteinExistence type="predicted"/>
<feature type="transmembrane region" description="Helical" evidence="1">
    <location>
        <begin position="73"/>
        <end position="96"/>
    </location>
</feature>
<keyword evidence="1" id="KW-1133">Transmembrane helix</keyword>
<dbReference type="InterPro" id="IPR017259">
    <property type="entry name" value="UCP037672"/>
</dbReference>
<dbReference type="Pfam" id="PF12650">
    <property type="entry name" value="DUF3784"/>
    <property type="match status" value="1"/>
</dbReference>
<comment type="caution">
    <text evidence="2">The sequence shown here is derived from an EMBL/GenBank/DDBJ whole genome shotgun (WGS) entry which is preliminary data.</text>
</comment>
<dbReference type="Proteomes" id="UP001299068">
    <property type="component" value="Unassembled WGS sequence"/>
</dbReference>
<protein>
    <submittedName>
        <fullName evidence="2">DUF3784 domain-containing protein</fullName>
    </submittedName>
</protein>
<feature type="transmembrane region" description="Helical" evidence="1">
    <location>
        <begin position="49"/>
        <end position="67"/>
    </location>
</feature>
<sequence>MIFVGLFIGLFVFLGVIFSMGKGAFLIAGLNTMSKEEKAEYNVPALCKYMGKFMFVIALSILLFALSEVFEKKILFIIGEVIMYISIIFTLIYMNVSKKFKK</sequence>
<keyword evidence="1" id="KW-0812">Transmembrane</keyword>
<organism evidence="2 3">
    <name type="scientific">Clostridium sardiniense</name>
    <name type="common">Clostridium absonum</name>
    <dbReference type="NCBI Taxonomy" id="29369"/>
    <lineage>
        <taxon>Bacteria</taxon>
        <taxon>Bacillati</taxon>
        <taxon>Bacillota</taxon>
        <taxon>Clostridia</taxon>
        <taxon>Eubacteriales</taxon>
        <taxon>Clostridiaceae</taxon>
        <taxon>Clostridium</taxon>
    </lineage>
</organism>
<gene>
    <name evidence="2" type="ORF">K5V21_01035</name>
</gene>
<keyword evidence="3" id="KW-1185">Reference proteome</keyword>
<dbReference type="EMBL" id="JAIKTU010000001">
    <property type="protein sequence ID" value="MBY0754029.1"/>
    <property type="molecule type" value="Genomic_DNA"/>
</dbReference>